<keyword evidence="4 11" id="KW-1003">Cell membrane</keyword>
<organism evidence="12 14">
    <name type="scientific">Acidipropionibacterium acidipropionici</name>
    <dbReference type="NCBI Taxonomy" id="1748"/>
    <lineage>
        <taxon>Bacteria</taxon>
        <taxon>Bacillati</taxon>
        <taxon>Actinomycetota</taxon>
        <taxon>Actinomycetes</taxon>
        <taxon>Propionibacteriales</taxon>
        <taxon>Propionibacteriaceae</taxon>
        <taxon>Acidipropionibacterium</taxon>
    </lineage>
</organism>
<keyword evidence="10 11" id="KW-0739">Sodium transport</keyword>
<reference evidence="12 14" key="2">
    <citation type="submission" date="2016-02" db="EMBL/GenBank/DDBJ databases">
        <title>Complete Genome Sequence of Propionibacterium acidipropionici ATCC 55737.</title>
        <authorList>
            <person name="Luna Flores C.H."/>
            <person name="Nielsen L.K."/>
            <person name="Marcellin E."/>
        </authorList>
    </citation>
    <scope>NUCLEOTIDE SEQUENCE [LARGE SCALE GENOMIC DNA]</scope>
    <source>
        <strain evidence="12 14">ATCC 55737</strain>
    </source>
</reference>
<dbReference type="PANTHER" id="PTHR30341:SF0">
    <property type="entry name" value="NA(+)_H(+) ANTIPORTER NHAA"/>
    <property type="match status" value="1"/>
</dbReference>
<dbReference type="Pfam" id="PF06965">
    <property type="entry name" value="Na_H_antiport_1"/>
    <property type="match status" value="1"/>
</dbReference>
<proteinExistence type="inferred from homology"/>
<feature type="transmembrane region" description="Helical" evidence="11">
    <location>
        <begin position="209"/>
        <end position="240"/>
    </location>
</feature>
<dbReference type="Proteomes" id="UP000178666">
    <property type="component" value="Chromosome"/>
</dbReference>
<dbReference type="GO" id="GO:0015385">
    <property type="term" value="F:sodium:proton antiporter activity"/>
    <property type="evidence" value="ECO:0007669"/>
    <property type="project" value="UniProtKB-UniRule"/>
</dbReference>
<evidence type="ECO:0000313" key="15">
    <source>
        <dbReference type="Proteomes" id="UP000178666"/>
    </source>
</evidence>
<dbReference type="Gene3D" id="1.20.1530.10">
    <property type="entry name" value="Na+/H+ antiporter like domain"/>
    <property type="match status" value="1"/>
</dbReference>
<feature type="transmembrane region" description="Helical" evidence="11">
    <location>
        <begin position="372"/>
        <end position="390"/>
    </location>
</feature>
<keyword evidence="5 11" id="KW-0812">Transmembrane</keyword>
<dbReference type="RefSeq" id="WP_062819865.1">
    <property type="nucleotide sequence ID" value="NZ_CP014352.1"/>
</dbReference>
<feature type="transmembrane region" description="Helical" evidence="11">
    <location>
        <begin position="97"/>
        <end position="120"/>
    </location>
</feature>
<feature type="transmembrane region" description="Helical" evidence="11">
    <location>
        <begin position="21"/>
        <end position="44"/>
    </location>
</feature>
<evidence type="ECO:0000313" key="12">
    <source>
        <dbReference type="EMBL" id="AMS05882.1"/>
    </source>
</evidence>
<name>A0AAC8YH31_9ACTN</name>
<evidence type="ECO:0000256" key="5">
    <source>
        <dbReference type="ARBA" id="ARBA00022692"/>
    </source>
</evidence>
<evidence type="ECO:0000256" key="3">
    <source>
        <dbReference type="ARBA" id="ARBA00022449"/>
    </source>
</evidence>
<keyword evidence="6 11" id="KW-1133">Transmembrane helix</keyword>
<evidence type="ECO:0000256" key="9">
    <source>
        <dbReference type="ARBA" id="ARBA00023136"/>
    </source>
</evidence>
<dbReference type="GO" id="GO:0006885">
    <property type="term" value="P:regulation of pH"/>
    <property type="evidence" value="ECO:0007669"/>
    <property type="project" value="UniProtKB-UniRule"/>
</dbReference>
<protein>
    <recommendedName>
        <fullName evidence="11">Na(+)/H(+) antiporter NhaA</fullName>
    </recommendedName>
    <alternativeName>
        <fullName evidence="11">Sodium/proton antiporter NhaA</fullName>
    </alternativeName>
</protein>
<evidence type="ECO:0000256" key="10">
    <source>
        <dbReference type="ARBA" id="ARBA00023201"/>
    </source>
</evidence>
<evidence type="ECO:0000256" key="7">
    <source>
        <dbReference type="ARBA" id="ARBA00023053"/>
    </source>
</evidence>
<dbReference type="GO" id="GO:0005886">
    <property type="term" value="C:plasma membrane"/>
    <property type="evidence" value="ECO:0007669"/>
    <property type="project" value="UniProtKB-SubCell"/>
</dbReference>
<dbReference type="EMBL" id="CP015970">
    <property type="protein sequence ID" value="AOZ47346.1"/>
    <property type="molecule type" value="Genomic_DNA"/>
</dbReference>
<feature type="transmembrane region" description="Helical" evidence="11">
    <location>
        <begin position="126"/>
        <end position="146"/>
    </location>
</feature>
<feature type="transmembrane region" description="Helical" evidence="11">
    <location>
        <begin position="185"/>
        <end position="202"/>
    </location>
</feature>
<accession>A0AAC8YH31</accession>
<dbReference type="Proteomes" id="UP000075221">
    <property type="component" value="Chromosome"/>
</dbReference>
<feature type="transmembrane region" description="Helical" evidence="11">
    <location>
        <begin position="298"/>
        <end position="321"/>
    </location>
</feature>
<dbReference type="InterPro" id="IPR004670">
    <property type="entry name" value="NhaA"/>
</dbReference>
<evidence type="ECO:0000256" key="2">
    <source>
        <dbReference type="ARBA" id="ARBA00022448"/>
    </source>
</evidence>
<dbReference type="EMBL" id="CP014352">
    <property type="protein sequence ID" value="AMS05882.1"/>
    <property type="molecule type" value="Genomic_DNA"/>
</dbReference>
<feature type="transmembrane region" description="Helical" evidence="11">
    <location>
        <begin position="341"/>
        <end position="360"/>
    </location>
</feature>
<evidence type="ECO:0000313" key="14">
    <source>
        <dbReference type="Proteomes" id="UP000075221"/>
    </source>
</evidence>
<comment type="function">
    <text evidence="11">Na(+)/H(+) antiporter that extrudes sodium in exchange for external protons.</text>
</comment>
<dbReference type="PANTHER" id="PTHR30341">
    <property type="entry name" value="SODIUM ION/PROTON ANTIPORTER NHAA-RELATED"/>
    <property type="match status" value="1"/>
</dbReference>
<dbReference type="InterPro" id="IPR023171">
    <property type="entry name" value="Na/H_antiporter_dom_sf"/>
</dbReference>
<keyword evidence="2 11" id="KW-0813">Transport</keyword>
<keyword evidence="8 11" id="KW-0406">Ion transport</keyword>
<feature type="transmembrane region" description="Helical" evidence="11">
    <location>
        <begin position="158"/>
        <end position="179"/>
    </location>
</feature>
<dbReference type="HAMAP" id="MF_01844">
    <property type="entry name" value="NhaA"/>
    <property type="match status" value="1"/>
</dbReference>
<keyword evidence="9 11" id="KW-0472">Membrane</keyword>
<evidence type="ECO:0000256" key="6">
    <source>
        <dbReference type="ARBA" id="ARBA00022989"/>
    </source>
</evidence>
<dbReference type="AlphaFoldDB" id="A0AAC8YH31"/>
<reference evidence="13 15" key="1">
    <citation type="journal article" date="2016" name="Plant Dis.">
        <title>Improved production of propionic acid using genome shuffling.</title>
        <authorList>
            <person name="Luna-Flores C.H."/>
            <person name="Palfreyman R.W."/>
            <person name="Kromer J.O."/>
            <person name="Nielsen L.K."/>
            <person name="Marcellin E."/>
        </authorList>
    </citation>
    <scope>NUCLEOTIDE SEQUENCE [LARGE SCALE GENOMIC DNA]</scope>
    <source>
        <strain evidence="13 15">F3E8</strain>
    </source>
</reference>
<evidence type="ECO:0000256" key="11">
    <source>
        <dbReference type="HAMAP-Rule" id="MF_01844"/>
    </source>
</evidence>
<evidence type="ECO:0000256" key="1">
    <source>
        <dbReference type="ARBA" id="ARBA00004429"/>
    </source>
</evidence>
<feature type="transmembrane region" description="Helical" evidence="11">
    <location>
        <begin position="260"/>
        <end position="286"/>
    </location>
</feature>
<comment type="similarity">
    <text evidence="11">Belongs to the NhaA Na(+)/H(+) (TC 2.A.33) antiporter family.</text>
</comment>
<comment type="subcellular location">
    <subcellularLocation>
        <location evidence="1">Cell inner membrane</location>
        <topology evidence="1">Multi-pass membrane protein</topology>
    </subcellularLocation>
    <subcellularLocation>
        <location evidence="11">Cell membrane</location>
        <topology evidence="11">Multi-pass membrane protein</topology>
    </subcellularLocation>
</comment>
<keyword evidence="3 11" id="KW-0050">Antiport</keyword>
<gene>
    <name evidence="11 12" type="primary">nhaA</name>
    <name evidence="13" type="ORF">A8L58_12415</name>
    <name evidence="12" type="ORF">AXH35_10975</name>
</gene>
<dbReference type="NCBIfam" id="TIGR00773">
    <property type="entry name" value="NhaA"/>
    <property type="match status" value="1"/>
</dbReference>
<evidence type="ECO:0000256" key="4">
    <source>
        <dbReference type="ARBA" id="ARBA00022475"/>
    </source>
</evidence>
<keyword evidence="7 11" id="KW-0915">Sodium</keyword>
<keyword evidence="15" id="KW-1185">Reference proteome</keyword>
<comment type="catalytic activity">
    <reaction evidence="11">
        <text>Na(+)(in) + 2 H(+)(out) = Na(+)(out) + 2 H(+)(in)</text>
        <dbReference type="Rhea" id="RHEA:29251"/>
        <dbReference type="ChEBI" id="CHEBI:15378"/>
        <dbReference type="ChEBI" id="CHEBI:29101"/>
    </reaction>
</comment>
<evidence type="ECO:0000256" key="8">
    <source>
        <dbReference type="ARBA" id="ARBA00023065"/>
    </source>
</evidence>
<evidence type="ECO:0000313" key="13">
    <source>
        <dbReference type="EMBL" id="AOZ47346.1"/>
    </source>
</evidence>
<sequence>MTTSTLTRTRAFLNRETTGGVLVLIGAIIGLALANAPSGPAFRALSQTVLGPASIGLDLTVSQWAQDGLLAIFFFTIGLELISEIRVGSLHDPRKAAVPILAACGGVAVPAIIYTAVIVATSSTQYLHGWAIPTATDIAFSLAVLVIAGRGLPSGLRIFLLTMAVVDDLIGILVIAIFYSHGLNLLALLAAGAAVAVFAILVRRRKMRWWLLIPVALIAWWCMHASGVHATIAGVALGLVAPAVRREGETVSRATRLGQLVGPLSNAIALPVFALFAAGVPISLTGSGGDGGLFTHPLVWAVTAALVIGKPVGILLTSAALTRWTALRLPDAVGTRDLLPVGLLCGIGFTVSMLIAGLSFRDGVAIDEARAAILVGSLISAVLGGLLLHHDSRIARGPDMNEDGVPDQDVRPL</sequence>